<comment type="similarity">
    <text evidence="1 5">Belongs to the pseudouridine synthase RsuA family.</text>
</comment>
<dbReference type="InterPro" id="IPR000748">
    <property type="entry name" value="PsdUridine_synth_RsuA/RluB/E/F"/>
</dbReference>
<dbReference type="InterPro" id="IPR050343">
    <property type="entry name" value="RsuA_PseudoU_synthase"/>
</dbReference>
<dbReference type="EMBL" id="JBDXSU010000041">
    <property type="protein sequence ID" value="MFB5193127.1"/>
    <property type="molecule type" value="Genomic_DNA"/>
</dbReference>
<reference evidence="7 8" key="1">
    <citation type="journal article" date="2024" name="Int. J. Mol. Sci.">
        <title>Exploration of Alicyclobacillus spp. Genome in Search of Antibiotic Resistance.</title>
        <authorList>
            <person name="Bucka-Kolendo J."/>
            <person name="Kiousi D.E."/>
            <person name="Dekowska A."/>
            <person name="Mikolajczuk-Szczyrba A."/>
            <person name="Karadedos D.M."/>
            <person name="Michael P."/>
            <person name="Galanis A."/>
            <person name="Sokolowska B."/>
        </authorList>
    </citation>
    <scope>NUCLEOTIDE SEQUENCE [LARGE SCALE GENOMIC DNA]</scope>
    <source>
        <strain evidence="7 8">KKP 3000</strain>
    </source>
</reference>
<organism evidence="7 8">
    <name type="scientific">Alicyclobacillus fastidiosus</name>
    <dbReference type="NCBI Taxonomy" id="392011"/>
    <lineage>
        <taxon>Bacteria</taxon>
        <taxon>Bacillati</taxon>
        <taxon>Bacillota</taxon>
        <taxon>Bacilli</taxon>
        <taxon>Bacillales</taxon>
        <taxon>Alicyclobacillaceae</taxon>
        <taxon>Alicyclobacillus</taxon>
    </lineage>
</organism>
<keyword evidence="2 4" id="KW-0694">RNA-binding</keyword>
<dbReference type="Pfam" id="PF00849">
    <property type="entry name" value="PseudoU_synth_2"/>
    <property type="match status" value="1"/>
</dbReference>
<dbReference type="InterPro" id="IPR042092">
    <property type="entry name" value="PsdUridine_s_RsuA/RluB/E/F_cat"/>
</dbReference>
<keyword evidence="3 5" id="KW-0413">Isomerase</keyword>
<comment type="caution">
    <text evidence="7">The sequence shown here is derived from an EMBL/GenBank/DDBJ whole genome shotgun (WGS) entry which is preliminary data.</text>
</comment>
<dbReference type="GO" id="GO:0016853">
    <property type="term" value="F:isomerase activity"/>
    <property type="evidence" value="ECO:0007669"/>
    <property type="project" value="UniProtKB-KW"/>
</dbReference>
<dbReference type="PROSITE" id="PS50889">
    <property type="entry name" value="S4"/>
    <property type="match status" value="1"/>
</dbReference>
<accession>A0ABV5ANT4</accession>
<dbReference type="RefSeq" id="WP_275475140.1">
    <property type="nucleotide sequence ID" value="NZ_CP162940.1"/>
</dbReference>
<dbReference type="PANTHER" id="PTHR47683:SF4">
    <property type="entry name" value="PSEUDOURIDINE SYNTHASE"/>
    <property type="match status" value="1"/>
</dbReference>
<dbReference type="CDD" id="cd02553">
    <property type="entry name" value="PseudoU_synth_RsuA"/>
    <property type="match status" value="1"/>
</dbReference>
<evidence type="ECO:0000256" key="1">
    <source>
        <dbReference type="ARBA" id="ARBA00008348"/>
    </source>
</evidence>
<keyword evidence="8" id="KW-1185">Reference proteome</keyword>
<dbReference type="PROSITE" id="PS01149">
    <property type="entry name" value="PSI_RSU"/>
    <property type="match status" value="1"/>
</dbReference>
<dbReference type="InterPro" id="IPR006145">
    <property type="entry name" value="PsdUridine_synth_RsuA/RluA"/>
</dbReference>
<dbReference type="Gene3D" id="3.30.70.1560">
    <property type="entry name" value="Alpha-L RNA-binding motif"/>
    <property type="match status" value="1"/>
</dbReference>
<dbReference type="InterPro" id="IPR020103">
    <property type="entry name" value="PsdUridine_synth_cat_dom_sf"/>
</dbReference>
<dbReference type="Pfam" id="PF01479">
    <property type="entry name" value="S4"/>
    <property type="match status" value="1"/>
</dbReference>
<evidence type="ECO:0000256" key="5">
    <source>
        <dbReference type="RuleBase" id="RU003887"/>
    </source>
</evidence>
<dbReference type="Gene3D" id="3.10.290.10">
    <property type="entry name" value="RNA-binding S4 domain"/>
    <property type="match status" value="1"/>
</dbReference>
<dbReference type="EC" id="5.4.99.-" evidence="5"/>
<evidence type="ECO:0000256" key="3">
    <source>
        <dbReference type="ARBA" id="ARBA00023235"/>
    </source>
</evidence>
<dbReference type="InterPro" id="IPR036986">
    <property type="entry name" value="S4_RNA-bd_sf"/>
</dbReference>
<proteinExistence type="inferred from homology"/>
<name>A0ABV5ANT4_9BACL</name>
<evidence type="ECO:0000256" key="4">
    <source>
        <dbReference type="PROSITE-ProRule" id="PRU00182"/>
    </source>
</evidence>
<dbReference type="CDD" id="cd00165">
    <property type="entry name" value="S4"/>
    <property type="match status" value="1"/>
</dbReference>
<dbReference type="SMART" id="SM00363">
    <property type="entry name" value="S4"/>
    <property type="match status" value="1"/>
</dbReference>
<evidence type="ECO:0000313" key="7">
    <source>
        <dbReference type="EMBL" id="MFB5193127.1"/>
    </source>
</evidence>
<dbReference type="NCBIfam" id="TIGR00093">
    <property type="entry name" value="pseudouridine synthase"/>
    <property type="match status" value="1"/>
</dbReference>
<dbReference type="SUPFAM" id="SSF55174">
    <property type="entry name" value="Alpha-L RNA-binding motif"/>
    <property type="match status" value="1"/>
</dbReference>
<dbReference type="SUPFAM" id="SSF55120">
    <property type="entry name" value="Pseudouridine synthase"/>
    <property type="match status" value="1"/>
</dbReference>
<evidence type="ECO:0000313" key="8">
    <source>
        <dbReference type="Proteomes" id="UP001579974"/>
    </source>
</evidence>
<gene>
    <name evidence="7" type="ORF">KKP3000_003072</name>
</gene>
<evidence type="ECO:0000256" key="2">
    <source>
        <dbReference type="ARBA" id="ARBA00022884"/>
    </source>
</evidence>
<dbReference type="InterPro" id="IPR018496">
    <property type="entry name" value="PsdUridine_synth_RsuA/RluB_CS"/>
</dbReference>
<dbReference type="Proteomes" id="UP001579974">
    <property type="component" value="Unassembled WGS sequence"/>
</dbReference>
<dbReference type="Gene3D" id="3.30.70.580">
    <property type="entry name" value="Pseudouridine synthase I, catalytic domain, N-terminal subdomain"/>
    <property type="match status" value="1"/>
</dbReference>
<sequence length="246" mass="27102">MKAIRLDKWLANAGMGTRTEVKKAIRAARIEVNGQAAKDPGQHVLPGKDDVTWDGESVLYQTYVYFLMYKPQGVLSATEDVRDPVVTDLLEPEDAHFDVFPVGRLDKDAEGLLILTNDGQLAHRLLSPKHHVPKRYLVHVDGRLGPDDAATIANGITLEDGYQALPGDLTILESGRTSVAEIVIYEGKFHQVKRMFGVLGKPVLFLKRLEMGPITLDESLQPGEYRAMSEDEIASLKALQQGGSKS</sequence>
<feature type="domain" description="RNA-binding S4" evidence="6">
    <location>
        <begin position="4"/>
        <end position="64"/>
    </location>
</feature>
<dbReference type="InterPro" id="IPR020094">
    <property type="entry name" value="TruA/RsuA/RluB/E/F_N"/>
</dbReference>
<dbReference type="PANTHER" id="PTHR47683">
    <property type="entry name" value="PSEUDOURIDINE SYNTHASE FAMILY PROTEIN-RELATED"/>
    <property type="match status" value="1"/>
</dbReference>
<protein>
    <recommendedName>
        <fullName evidence="5">Pseudouridine synthase</fullName>
        <ecNumber evidence="5">5.4.99.-</ecNumber>
    </recommendedName>
</protein>
<dbReference type="InterPro" id="IPR002942">
    <property type="entry name" value="S4_RNA-bd"/>
</dbReference>
<evidence type="ECO:0000259" key="6">
    <source>
        <dbReference type="SMART" id="SM00363"/>
    </source>
</evidence>